<protein>
    <recommendedName>
        <fullName evidence="3">Anti-sigma factor NepR domain-containing protein</fullName>
    </recommendedName>
</protein>
<evidence type="ECO:0000313" key="2">
    <source>
        <dbReference type="Proteomes" id="UP001059971"/>
    </source>
</evidence>
<accession>A0ABM7FYX6</accession>
<organism evidence="1 2">
    <name type="scientific">Sphingomonas bisphenolicum</name>
    <dbReference type="NCBI Taxonomy" id="296544"/>
    <lineage>
        <taxon>Bacteria</taxon>
        <taxon>Pseudomonadati</taxon>
        <taxon>Pseudomonadota</taxon>
        <taxon>Alphaproteobacteria</taxon>
        <taxon>Sphingomonadales</taxon>
        <taxon>Sphingomonadaceae</taxon>
        <taxon>Sphingomonas</taxon>
    </lineage>
</organism>
<name>A0ABM7FYX6_9SPHN</name>
<proteinExistence type="predicted"/>
<gene>
    <name evidence="1" type="ORF">SBA_ch1_10140</name>
</gene>
<dbReference type="EMBL" id="AP018817">
    <property type="protein sequence ID" value="BBF68814.1"/>
    <property type="molecule type" value="Genomic_DNA"/>
</dbReference>
<evidence type="ECO:0008006" key="3">
    <source>
        <dbReference type="Google" id="ProtNLM"/>
    </source>
</evidence>
<dbReference type="RefSeq" id="WP_261936120.1">
    <property type="nucleotide sequence ID" value="NZ_AP018817.1"/>
</dbReference>
<evidence type="ECO:0000313" key="1">
    <source>
        <dbReference type="EMBL" id="BBF68814.1"/>
    </source>
</evidence>
<reference evidence="1" key="1">
    <citation type="submission" date="2018-07" db="EMBL/GenBank/DDBJ databases">
        <title>Complete genome sequence of Sphingomonas bisphenolicum strain AO1, a bisphenol A degradative bacterium isolated from Japanese farm field.</title>
        <authorList>
            <person name="Murakami M."/>
            <person name="Koh M."/>
            <person name="Koba S."/>
            <person name="Matsumura Y."/>
        </authorList>
    </citation>
    <scope>NUCLEOTIDE SEQUENCE</scope>
    <source>
        <strain evidence="1">AO1</strain>
    </source>
</reference>
<keyword evidence="2" id="KW-1185">Reference proteome</keyword>
<sequence length="60" mass="6914">MPDKVVSIGLLTERDLERLGEGFRRHIPITSDDLFADLMAKLDRIPFDPSHKSRSHKAKR</sequence>
<dbReference type="Proteomes" id="UP001059971">
    <property type="component" value="Chromosome 1"/>
</dbReference>